<dbReference type="CDD" id="cd06464">
    <property type="entry name" value="ACD_sHsps-like"/>
    <property type="match status" value="1"/>
</dbReference>
<evidence type="ECO:0000256" key="2">
    <source>
        <dbReference type="PROSITE-ProRule" id="PRU00285"/>
    </source>
</evidence>
<dbReference type="InterPro" id="IPR044587">
    <property type="entry name" value="HSP21-like"/>
</dbReference>
<sequence>MSPQTQVSMPPTDILEREDGFHIFMDLPGVAADDLVIDLEQNELTVRAVSKYEAGANQAMRNEFGPLSYKRVFTLSDMVDRDNIKAVIKDGVLDLFLPKAESMKPRRIEIKPE</sequence>
<dbReference type="Pfam" id="PF00011">
    <property type="entry name" value="HSP20"/>
    <property type="match status" value="1"/>
</dbReference>
<proteinExistence type="inferred from homology"/>
<dbReference type="AlphaFoldDB" id="A0A212KHF8"/>
<dbReference type="Gene3D" id="2.60.40.790">
    <property type="match status" value="1"/>
</dbReference>
<evidence type="ECO:0000313" key="5">
    <source>
        <dbReference type="EMBL" id="SBW11150.1"/>
    </source>
</evidence>
<evidence type="ECO:0000256" key="3">
    <source>
        <dbReference type="RuleBase" id="RU003616"/>
    </source>
</evidence>
<dbReference type="GO" id="GO:0009408">
    <property type="term" value="P:response to heat"/>
    <property type="evidence" value="ECO:0007669"/>
    <property type="project" value="InterPro"/>
</dbReference>
<evidence type="ECO:0000256" key="1">
    <source>
        <dbReference type="ARBA" id="ARBA00023016"/>
    </source>
</evidence>
<accession>A0A212KHF8</accession>
<gene>
    <name evidence="5" type="ORF">KL86DPRO_70186</name>
</gene>
<dbReference type="InterPro" id="IPR008978">
    <property type="entry name" value="HSP20-like_chaperone"/>
</dbReference>
<protein>
    <submittedName>
        <fullName evidence="5">Heat shock protein, Hsp20 family</fullName>
    </submittedName>
</protein>
<dbReference type="EMBL" id="FLUQ01000007">
    <property type="protein sequence ID" value="SBW11150.1"/>
    <property type="molecule type" value="Genomic_DNA"/>
</dbReference>
<dbReference type="SUPFAM" id="SSF49764">
    <property type="entry name" value="HSP20-like chaperones"/>
    <property type="match status" value="1"/>
</dbReference>
<organism evidence="5">
    <name type="scientific">uncultured delta proteobacterium</name>
    <dbReference type="NCBI Taxonomy" id="34034"/>
    <lineage>
        <taxon>Bacteria</taxon>
        <taxon>Deltaproteobacteria</taxon>
        <taxon>environmental samples</taxon>
    </lineage>
</organism>
<evidence type="ECO:0000259" key="4">
    <source>
        <dbReference type="PROSITE" id="PS01031"/>
    </source>
</evidence>
<dbReference type="PROSITE" id="PS01031">
    <property type="entry name" value="SHSP"/>
    <property type="match status" value="1"/>
</dbReference>
<dbReference type="PANTHER" id="PTHR46733:SF4">
    <property type="entry name" value="HEAT SHOCK PROTEIN 21, CHLOROPLASTIC"/>
    <property type="match status" value="1"/>
</dbReference>
<keyword evidence="1 5" id="KW-0346">Stress response</keyword>
<reference evidence="5" key="1">
    <citation type="submission" date="2016-04" db="EMBL/GenBank/DDBJ databases">
        <authorList>
            <person name="Evans L.H."/>
            <person name="Alamgir A."/>
            <person name="Owens N."/>
            <person name="Weber N.D."/>
            <person name="Virtaneva K."/>
            <person name="Barbian K."/>
            <person name="Babar A."/>
            <person name="Rosenke K."/>
        </authorList>
    </citation>
    <scope>NUCLEOTIDE SEQUENCE</scope>
    <source>
        <strain evidence="5">86</strain>
    </source>
</reference>
<comment type="similarity">
    <text evidence="2 3">Belongs to the small heat shock protein (HSP20) family.</text>
</comment>
<dbReference type="PANTHER" id="PTHR46733">
    <property type="entry name" value="26.5 KDA HEAT SHOCK PROTEIN, MITOCHONDRIAL"/>
    <property type="match status" value="1"/>
</dbReference>
<feature type="domain" description="SHSP" evidence="4">
    <location>
        <begin position="3"/>
        <end position="113"/>
    </location>
</feature>
<name>A0A212KHF8_9DELT</name>
<dbReference type="InterPro" id="IPR002068">
    <property type="entry name" value="A-crystallin/Hsp20_dom"/>
</dbReference>